<evidence type="ECO:0000313" key="3">
    <source>
        <dbReference type="Proteomes" id="UP000266183"/>
    </source>
</evidence>
<keyword evidence="3" id="KW-1185">Reference proteome</keyword>
<dbReference type="InterPro" id="IPR008538">
    <property type="entry name" value="Uma2"/>
</dbReference>
<sequence length="223" mass="25550">MRAVDQCVGIEKEKFFVGFTHAAKYRTFEKNPTFLKRIAQGFWLFLRMRNVAVFAPLTALEVCENLPESTLAEVIDNKIYLSDSPVARHQSISLHLASQLFFFAKQNDAGSVFVAPFDVYLDEEKSLVQPDILFILKENEHIVRGHVHGSPDLIIEILSLASKKRDLVTKKPLYEKFAIKEYWIIDPETNTAFGFQLQKGVYVKLPPEKNKLTSPLLKNVFVF</sequence>
<dbReference type="InterPro" id="IPR011335">
    <property type="entry name" value="Restrct_endonuc-II-like"/>
</dbReference>
<dbReference type="AlphaFoldDB" id="A0A385SYM0"/>
<reference evidence="3" key="1">
    <citation type="submission" date="2018-09" db="EMBL/GenBank/DDBJ databases">
        <title>Chryseolinea sp. KIS68-18 isolated from soil.</title>
        <authorList>
            <person name="Weon H.-Y."/>
            <person name="Kwon S.-W."/>
            <person name="Lee S.A."/>
        </authorList>
    </citation>
    <scope>NUCLEOTIDE SEQUENCE [LARGE SCALE GENOMIC DNA]</scope>
    <source>
        <strain evidence="3">KIS68-18</strain>
    </source>
</reference>
<keyword evidence="2" id="KW-0255">Endonuclease</keyword>
<evidence type="ECO:0000313" key="2">
    <source>
        <dbReference type="EMBL" id="AYB35471.1"/>
    </source>
</evidence>
<proteinExistence type="predicted"/>
<dbReference type="SUPFAM" id="SSF52980">
    <property type="entry name" value="Restriction endonuclease-like"/>
    <property type="match status" value="1"/>
</dbReference>
<dbReference type="PANTHER" id="PTHR34107:SF4">
    <property type="entry name" value="SLL1222 PROTEIN"/>
    <property type="match status" value="1"/>
</dbReference>
<dbReference type="PANTHER" id="PTHR34107">
    <property type="entry name" value="SLL0198 PROTEIN-RELATED"/>
    <property type="match status" value="1"/>
</dbReference>
<dbReference type="CDD" id="cd06260">
    <property type="entry name" value="DUF820-like"/>
    <property type="match status" value="1"/>
</dbReference>
<accession>A0A385SYM0</accession>
<keyword evidence="2" id="KW-0540">Nuclease</keyword>
<gene>
    <name evidence="2" type="ORF">D4L85_09355</name>
</gene>
<dbReference type="GO" id="GO:0004519">
    <property type="term" value="F:endonuclease activity"/>
    <property type="evidence" value="ECO:0007669"/>
    <property type="project" value="UniProtKB-KW"/>
</dbReference>
<dbReference type="Gene3D" id="3.90.1570.10">
    <property type="entry name" value="tt1808, chain A"/>
    <property type="match status" value="1"/>
</dbReference>
<keyword evidence="2" id="KW-0378">Hydrolase</keyword>
<dbReference type="InterPro" id="IPR012296">
    <property type="entry name" value="Nuclease_put_TT1808"/>
</dbReference>
<dbReference type="EMBL" id="CP032382">
    <property type="protein sequence ID" value="AYB35471.1"/>
    <property type="molecule type" value="Genomic_DNA"/>
</dbReference>
<evidence type="ECO:0000259" key="1">
    <source>
        <dbReference type="Pfam" id="PF05685"/>
    </source>
</evidence>
<dbReference type="Proteomes" id="UP000266183">
    <property type="component" value="Chromosome"/>
</dbReference>
<organism evidence="2 3">
    <name type="scientific">Chryseolinea soli</name>
    <dbReference type="NCBI Taxonomy" id="2321403"/>
    <lineage>
        <taxon>Bacteria</taxon>
        <taxon>Pseudomonadati</taxon>
        <taxon>Bacteroidota</taxon>
        <taxon>Cytophagia</taxon>
        <taxon>Cytophagales</taxon>
        <taxon>Fulvivirgaceae</taxon>
        <taxon>Chryseolinea</taxon>
    </lineage>
</organism>
<dbReference type="Pfam" id="PF05685">
    <property type="entry name" value="Uma2"/>
    <property type="match status" value="1"/>
</dbReference>
<dbReference type="KEGG" id="chk:D4L85_09355"/>
<name>A0A385SYM0_9BACT</name>
<protein>
    <submittedName>
        <fullName evidence="2">Uma2 family endonuclease</fullName>
    </submittedName>
</protein>
<feature type="domain" description="Putative restriction endonuclease" evidence="1">
    <location>
        <begin position="68"/>
        <end position="213"/>
    </location>
</feature>